<sequence>MEKAIEQLHMLMNNVLADFSHINKKGIGVWIKEGDYLNSKVEISFEDNCIDYELFIYLHKEEQETLTPHEMYIFLHEMSHIVILEKIKNEQGIEAAEMYLNEYKDDIKNLEKKAKKENWSDTKIQKEYENIKCEKQTDSLTKTLFERYVRIASV</sequence>
<geneLocation type="plasmid" evidence="3">
    <name>pfdu301a</name>
</geneLocation>
<protein>
    <submittedName>
        <fullName evidence="2">Uncharacterized protein</fullName>
    </submittedName>
</protein>
<dbReference type="AlphaFoldDB" id="A0A6M6DZ01"/>
<keyword evidence="2" id="KW-0614">Plasmid</keyword>
<dbReference type="Proteomes" id="UP000501076">
    <property type="component" value="Plasmid pFDU301A"/>
</dbReference>
<proteinExistence type="predicted"/>
<accession>A0A6M6DZ01</accession>
<feature type="coiled-coil region" evidence="1">
    <location>
        <begin position="93"/>
        <end position="120"/>
    </location>
</feature>
<reference evidence="2 3" key="1">
    <citation type="submission" date="2019-10" db="EMBL/GenBank/DDBJ databases">
        <title>Complete genome sequences for adaption low water activity.</title>
        <authorList>
            <person name="Zhao L."/>
            <person name="Zhong J."/>
        </authorList>
    </citation>
    <scope>NUCLEOTIDE SEQUENCE [LARGE SCALE GENOMIC DNA]</scope>
    <source>
        <strain evidence="2 3">FDU301</strain>
        <plasmid evidence="3">pfdu301a</plasmid>
    </source>
</reference>
<evidence type="ECO:0000256" key="1">
    <source>
        <dbReference type="SAM" id="Coils"/>
    </source>
</evidence>
<keyword evidence="1" id="KW-0175">Coiled coil</keyword>
<dbReference type="EMBL" id="CP045273">
    <property type="protein sequence ID" value="QJX80131.1"/>
    <property type="molecule type" value="Genomic_DNA"/>
</dbReference>
<evidence type="ECO:0000313" key="3">
    <source>
        <dbReference type="Proteomes" id="UP000501076"/>
    </source>
</evidence>
<dbReference type="RefSeq" id="WP_171778112.1">
    <property type="nucleotide sequence ID" value="NZ_CP045273.1"/>
</dbReference>
<gene>
    <name evidence="2" type="ORF">FDZ14_28970</name>
</gene>
<name>A0A6M6DZ01_PRIMG</name>
<evidence type="ECO:0000313" key="2">
    <source>
        <dbReference type="EMBL" id="QJX80131.1"/>
    </source>
</evidence>
<organism evidence="2 3">
    <name type="scientific">Priestia megaterium</name>
    <name type="common">Bacillus megaterium</name>
    <dbReference type="NCBI Taxonomy" id="1404"/>
    <lineage>
        <taxon>Bacteria</taxon>
        <taxon>Bacillati</taxon>
        <taxon>Bacillota</taxon>
        <taxon>Bacilli</taxon>
        <taxon>Bacillales</taxon>
        <taxon>Bacillaceae</taxon>
        <taxon>Priestia</taxon>
    </lineage>
</organism>